<keyword evidence="2 8" id="KW-0699">rRNA-binding</keyword>
<evidence type="ECO:0000256" key="5">
    <source>
        <dbReference type="ARBA" id="ARBA00023274"/>
    </source>
</evidence>
<dbReference type="PROSITE" id="PS01048">
    <property type="entry name" value="RIBOSOMAL_S6"/>
    <property type="match status" value="1"/>
</dbReference>
<dbReference type="GO" id="GO:0005840">
    <property type="term" value="C:ribosome"/>
    <property type="evidence" value="ECO:0007669"/>
    <property type="project" value="UniProtKB-KW"/>
</dbReference>
<dbReference type="PANTHER" id="PTHR21011:SF1">
    <property type="entry name" value="SMALL RIBOSOMAL SUBUNIT PROTEIN BS6M"/>
    <property type="match status" value="1"/>
</dbReference>
<sequence length="101" mass="11681">MRSYELLFIVRPDMEDEKIAEAIEKFKTLITTHGGQVTRAEKWGKRRLAYEIARVREGVYIIFQFNAPPAVAQEVDRVLKITDYVLRHIIVHQAAERPAAS</sequence>
<dbReference type="Pfam" id="PF01250">
    <property type="entry name" value="Ribosomal_S6"/>
    <property type="match status" value="1"/>
</dbReference>
<evidence type="ECO:0000313" key="10">
    <source>
        <dbReference type="Proteomes" id="UP000441717"/>
    </source>
</evidence>
<protein>
    <recommendedName>
        <fullName evidence="7 8">Small ribosomal subunit protein bS6</fullName>
    </recommendedName>
</protein>
<dbReference type="GO" id="GO:0070181">
    <property type="term" value="F:small ribosomal subunit rRNA binding"/>
    <property type="evidence" value="ECO:0007669"/>
    <property type="project" value="TreeGrafter"/>
</dbReference>
<accession>A0A6N7IU23</accession>
<dbReference type="GO" id="GO:0006412">
    <property type="term" value="P:translation"/>
    <property type="evidence" value="ECO:0007669"/>
    <property type="project" value="UniProtKB-UniRule"/>
</dbReference>
<keyword evidence="10" id="KW-1185">Reference proteome</keyword>
<dbReference type="EMBL" id="WHYR01000058">
    <property type="protein sequence ID" value="MQL53635.1"/>
    <property type="molecule type" value="Genomic_DNA"/>
</dbReference>
<evidence type="ECO:0000256" key="2">
    <source>
        <dbReference type="ARBA" id="ARBA00022730"/>
    </source>
</evidence>
<comment type="function">
    <text evidence="6 8">Binds together with bS18 to 16S ribosomal RNA.</text>
</comment>
<dbReference type="InterPro" id="IPR035980">
    <property type="entry name" value="Ribosomal_bS6_sf"/>
</dbReference>
<keyword evidence="4 8" id="KW-0689">Ribosomal protein</keyword>
<dbReference type="InterPro" id="IPR020814">
    <property type="entry name" value="Ribosomal_S6_plastid/chlpt"/>
</dbReference>
<comment type="caution">
    <text evidence="9">The sequence shown here is derived from an EMBL/GenBank/DDBJ whole genome shotgun (WGS) entry which is preliminary data.</text>
</comment>
<dbReference type="HAMAP" id="MF_00360">
    <property type="entry name" value="Ribosomal_bS6"/>
    <property type="match status" value="1"/>
</dbReference>
<evidence type="ECO:0000256" key="6">
    <source>
        <dbReference type="ARBA" id="ARBA00035104"/>
    </source>
</evidence>
<evidence type="ECO:0000256" key="4">
    <source>
        <dbReference type="ARBA" id="ARBA00022980"/>
    </source>
</evidence>
<evidence type="ECO:0000313" key="9">
    <source>
        <dbReference type="EMBL" id="MQL53635.1"/>
    </source>
</evidence>
<dbReference type="GO" id="GO:1990904">
    <property type="term" value="C:ribonucleoprotein complex"/>
    <property type="evidence" value="ECO:0007669"/>
    <property type="project" value="UniProtKB-KW"/>
</dbReference>
<dbReference type="AlphaFoldDB" id="A0A6N7IU23"/>
<dbReference type="InterPro" id="IPR020815">
    <property type="entry name" value="Ribosomal_bS6_CS"/>
</dbReference>
<dbReference type="GO" id="GO:0003735">
    <property type="term" value="F:structural constituent of ribosome"/>
    <property type="evidence" value="ECO:0007669"/>
    <property type="project" value="InterPro"/>
</dbReference>
<dbReference type="PANTHER" id="PTHR21011">
    <property type="entry name" value="MITOCHONDRIAL 28S RIBOSOMAL PROTEIN S6"/>
    <property type="match status" value="1"/>
</dbReference>
<comment type="similarity">
    <text evidence="1 8">Belongs to the bacterial ribosomal protein bS6 family.</text>
</comment>
<dbReference type="Gene3D" id="3.30.70.60">
    <property type="match status" value="1"/>
</dbReference>
<dbReference type="CDD" id="cd00473">
    <property type="entry name" value="bS6"/>
    <property type="match status" value="1"/>
</dbReference>
<evidence type="ECO:0000256" key="3">
    <source>
        <dbReference type="ARBA" id="ARBA00022884"/>
    </source>
</evidence>
<dbReference type="Proteomes" id="UP000441717">
    <property type="component" value="Unassembled WGS sequence"/>
</dbReference>
<proteinExistence type="inferred from homology"/>
<keyword evidence="3 8" id="KW-0694">RNA-binding</keyword>
<dbReference type="FunFam" id="3.30.70.60:FF:000002">
    <property type="entry name" value="30S ribosomal protein S6"/>
    <property type="match status" value="1"/>
</dbReference>
<organism evidence="9 10">
    <name type="scientific">Desulfofundulus thermobenzoicus</name>
    <dbReference type="NCBI Taxonomy" id="29376"/>
    <lineage>
        <taxon>Bacteria</taxon>
        <taxon>Bacillati</taxon>
        <taxon>Bacillota</taxon>
        <taxon>Clostridia</taxon>
        <taxon>Eubacteriales</taxon>
        <taxon>Peptococcaceae</taxon>
        <taxon>Desulfofundulus</taxon>
    </lineage>
</organism>
<dbReference type="NCBIfam" id="TIGR00166">
    <property type="entry name" value="S6"/>
    <property type="match status" value="1"/>
</dbReference>
<dbReference type="InterPro" id="IPR000529">
    <property type="entry name" value="Ribosomal_bS6"/>
</dbReference>
<gene>
    <name evidence="8" type="primary">rpsF</name>
    <name evidence="9" type="ORF">GFC01_15470</name>
</gene>
<dbReference type="RefSeq" id="WP_152948098.1">
    <property type="nucleotide sequence ID" value="NZ_WHYR01000058.1"/>
</dbReference>
<keyword evidence="5 8" id="KW-0687">Ribonucleoprotein</keyword>
<evidence type="ECO:0000256" key="7">
    <source>
        <dbReference type="ARBA" id="ARBA00035294"/>
    </source>
</evidence>
<dbReference type="InterPro" id="IPR014717">
    <property type="entry name" value="Transl_elong_EF1B/ribsomal_bS6"/>
</dbReference>
<reference evidence="9 10" key="1">
    <citation type="submission" date="2019-10" db="EMBL/GenBank/DDBJ databases">
        <title>Comparative genomics of sulfur disproportionating microorganisms.</title>
        <authorList>
            <person name="Ward L.M."/>
            <person name="Bertran E."/>
            <person name="Johnston D."/>
        </authorList>
    </citation>
    <scope>NUCLEOTIDE SEQUENCE [LARGE SCALE GENOMIC DNA]</scope>
    <source>
        <strain evidence="9 10">DSM 14055</strain>
    </source>
</reference>
<evidence type="ECO:0000256" key="1">
    <source>
        <dbReference type="ARBA" id="ARBA00009512"/>
    </source>
</evidence>
<evidence type="ECO:0000256" key="8">
    <source>
        <dbReference type="HAMAP-Rule" id="MF_00360"/>
    </source>
</evidence>
<name>A0A6N7IU23_9FIRM</name>
<dbReference type="GO" id="GO:0005737">
    <property type="term" value="C:cytoplasm"/>
    <property type="evidence" value="ECO:0007669"/>
    <property type="project" value="UniProtKB-ARBA"/>
</dbReference>
<dbReference type="SUPFAM" id="SSF54995">
    <property type="entry name" value="Ribosomal protein S6"/>
    <property type="match status" value="1"/>
</dbReference>
<dbReference type="OrthoDB" id="9812702at2"/>